<dbReference type="VEuPathDB" id="TriTrypDB:BSAL_26705"/>
<sequence>MSSSTFRGSHQSHRRLQALTFISPFGVSSSVVCAASAQAAAEANMIAAQRERNSSSSSSSAVSAATSSTRTELHRLRAISSMISGMEASVKTRVHEQLLPQLSYDVLTLRQCIDEVLLPAAADR</sequence>
<reference evidence="3" key="1">
    <citation type="submission" date="2015-09" db="EMBL/GenBank/DDBJ databases">
        <authorList>
            <consortium name="Pathogen Informatics"/>
        </authorList>
    </citation>
    <scope>NUCLEOTIDE SEQUENCE [LARGE SCALE GENOMIC DNA]</scope>
    <source>
        <strain evidence="3">Lake Konstanz</strain>
    </source>
</reference>
<accession>A0A0S4KHJ1</accession>
<evidence type="ECO:0000313" key="2">
    <source>
        <dbReference type="EMBL" id="CUI15105.1"/>
    </source>
</evidence>
<organism evidence="2 3">
    <name type="scientific">Bodo saltans</name>
    <name type="common">Flagellated protozoan</name>
    <dbReference type="NCBI Taxonomy" id="75058"/>
    <lineage>
        <taxon>Eukaryota</taxon>
        <taxon>Discoba</taxon>
        <taxon>Euglenozoa</taxon>
        <taxon>Kinetoplastea</taxon>
        <taxon>Metakinetoplastina</taxon>
        <taxon>Eubodonida</taxon>
        <taxon>Bodonidae</taxon>
        <taxon>Bodo</taxon>
    </lineage>
</organism>
<name>A0A0S4KHJ1_BODSA</name>
<feature type="compositionally biased region" description="Low complexity" evidence="1">
    <location>
        <begin position="49"/>
        <end position="69"/>
    </location>
</feature>
<protein>
    <submittedName>
        <fullName evidence="2">Uncharacterized protein</fullName>
    </submittedName>
</protein>
<dbReference type="EMBL" id="CYKH01001826">
    <property type="protein sequence ID" value="CUI15105.1"/>
    <property type="molecule type" value="Genomic_DNA"/>
</dbReference>
<dbReference type="Proteomes" id="UP000051952">
    <property type="component" value="Unassembled WGS sequence"/>
</dbReference>
<keyword evidence="3" id="KW-1185">Reference proteome</keyword>
<dbReference type="AlphaFoldDB" id="A0A0S4KHJ1"/>
<evidence type="ECO:0000313" key="3">
    <source>
        <dbReference type="Proteomes" id="UP000051952"/>
    </source>
</evidence>
<feature type="region of interest" description="Disordered" evidence="1">
    <location>
        <begin position="49"/>
        <end position="71"/>
    </location>
</feature>
<proteinExistence type="predicted"/>
<evidence type="ECO:0000256" key="1">
    <source>
        <dbReference type="SAM" id="MobiDB-lite"/>
    </source>
</evidence>
<gene>
    <name evidence="2" type="ORF">BSAL_26705</name>
</gene>